<dbReference type="InterPro" id="IPR005495">
    <property type="entry name" value="LptG/LptF_permease"/>
</dbReference>
<evidence type="ECO:0000256" key="6">
    <source>
        <dbReference type="ARBA" id="ARBA00022692"/>
    </source>
</evidence>
<sequence length="362" mass="40397">MIFKRSLSQELLHTAIGAFAVLFGIVIAQRVTYYIGIAANGGIASNAINTLLGFSMLKFLPMLLSLTLFLAVLLTLTRQHRDSEMVIWFSSGQGLAAWIRPILTFSGPVIVLIAFLSLFVTPWATNKSADYKTQLKKQDELATITPGVFKESKHANRVYFVEAFDQLGTTVKNIFIQSIQHQQLGVIVAKEGHRETMTNNDNFLVMLKGRRYEGKPASSEFSSTTFEKYAVRIEAKESKEAPVVIVQALSSKALMSEHTPANNAEIQGRIAIPISALVLVLLAIPLSFVDPRSGRTGNMAMAILIYIVYNNMISIMQAWLVQGHLSPMIGLWPVHLMFTSLTAYLFYLRAFQLPIIPRWWGR</sequence>
<feature type="transmembrane region" description="Helical" evidence="9">
    <location>
        <begin position="301"/>
        <end position="322"/>
    </location>
</feature>
<dbReference type="KEGG" id="mbac:BN1209_0172"/>
<dbReference type="Proteomes" id="UP000056322">
    <property type="component" value="Chromosome 1"/>
</dbReference>
<feature type="transmembrane region" description="Helical" evidence="9">
    <location>
        <begin position="328"/>
        <end position="348"/>
    </location>
</feature>
<dbReference type="EMBL" id="LN794158">
    <property type="protein sequence ID" value="CEN55226.1"/>
    <property type="molecule type" value="Genomic_DNA"/>
</dbReference>
<evidence type="ECO:0000256" key="4">
    <source>
        <dbReference type="ARBA" id="ARBA00022475"/>
    </source>
</evidence>
<protein>
    <recommendedName>
        <fullName evidence="2">Lipopolysaccharide export system permease protein LptF</fullName>
    </recommendedName>
</protein>
<evidence type="ECO:0000256" key="7">
    <source>
        <dbReference type="ARBA" id="ARBA00022989"/>
    </source>
</evidence>
<dbReference type="HOGENOM" id="CLU_028799_0_0_4"/>
<comment type="subcellular location">
    <subcellularLocation>
        <location evidence="1">Cell inner membrane</location>
        <topology evidence="1">Multi-pass membrane protein</topology>
    </subcellularLocation>
</comment>
<dbReference type="OrthoDB" id="9778062at2"/>
<name>A0A0B7IXT1_9PROT</name>
<keyword evidence="6 9" id="KW-0812">Transmembrane</keyword>
<evidence type="ECO:0000256" key="8">
    <source>
        <dbReference type="ARBA" id="ARBA00023136"/>
    </source>
</evidence>
<keyword evidence="4" id="KW-1003">Cell membrane</keyword>
<keyword evidence="11" id="KW-1185">Reference proteome</keyword>
<feature type="transmembrane region" description="Helical" evidence="9">
    <location>
        <begin position="97"/>
        <end position="120"/>
    </location>
</feature>
<feature type="transmembrane region" description="Helical" evidence="9">
    <location>
        <begin position="270"/>
        <end position="289"/>
    </location>
</feature>
<keyword evidence="8 9" id="KW-0472">Membrane</keyword>
<keyword evidence="7 9" id="KW-1133">Transmembrane helix</keyword>
<dbReference type="STRING" id="1581680.BN1209_0172"/>
<evidence type="ECO:0000256" key="2">
    <source>
        <dbReference type="ARBA" id="ARBA00014213"/>
    </source>
</evidence>
<evidence type="ECO:0000256" key="1">
    <source>
        <dbReference type="ARBA" id="ARBA00004429"/>
    </source>
</evidence>
<dbReference type="RefSeq" id="WP_045750534.1">
    <property type="nucleotide sequence ID" value="NZ_LN794158.1"/>
</dbReference>
<dbReference type="AlphaFoldDB" id="A0A0B7IXT1"/>
<reference evidence="11" key="1">
    <citation type="submission" date="2014-12" db="EMBL/GenBank/DDBJ databases">
        <authorList>
            <person name="Salcher M.M."/>
        </authorList>
    </citation>
    <scope>NUCLEOTIDE SEQUENCE [LARGE SCALE GENOMIC DNA]</scope>
    <source>
        <strain evidence="11">MMS-10A-171</strain>
    </source>
</reference>
<dbReference type="NCBIfam" id="TIGR04407">
    <property type="entry name" value="LptF_YjgP"/>
    <property type="match status" value="1"/>
</dbReference>
<organism evidence="10 11">
    <name type="scientific">Candidatus Methylopumilus turicensis</name>
    <dbReference type="NCBI Taxonomy" id="1581680"/>
    <lineage>
        <taxon>Bacteria</taxon>
        <taxon>Pseudomonadati</taxon>
        <taxon>Pseudomonadota</taxon>
        <taxon>Betaproteobacteria</taxon>
        <taxon>Nitrosomonadales</taxon>
        <taxon>Methylophilaceae</taxon>
        <taxon>Candidatus Methylopumilus</taxon>
    </lineage>
</organism>
<dbReference type="GO" id="GO:0015920">
    <property type="term" value="P:lipopolysaccharide transport"/>
    <property type="evidence" value="ECO:0007669"/>
    <property type="project" value="TreeGrafter"/>
</dbReference>
<proteinExistence type="predicted"/>
<keyword evidence="5" id="KW-0997">Cell inner membrane</keyword>
<evidence type="ECO:0000256" key="9">
    <source>
        <dbReference type="SAM" id="Phobius"/>
    </source>
</evidence>
<dbReference type="GO" id="GO:0043190">
    <property type="term" value="C:ATP-binding cassette (ABC) transporter complex"/>
    <property type="evidence" value="ECO:0007669"/>
    <property type="project" value="InterPro"/>
</dbReference>
<evidence type="ECO:0000256" key="3">
    <source>
        <dbReference type="ARBA" id="ARBA00022448"/>
    </source>
</evidence>
<evidence type="ECO:0000313" key="10">
    <source>
        <dbReference type="EMBL" id="CEN55226.1"/>
    </source>
</evidence>
<keyword evidence="3" id="KW-0813">Transport</keyword>
<accession>A0A0B7IXT1</accession>
<feature type="transmembrane region" description="Helical" evidence="9">
    <location>
        <begin position="12"/>
        <end position="36"/>
    </location>
</feature>
<evidence type="ECO:0000256" key="5">
    <source>
        <dbReference type="ARBA" id="ARBA00022519"/>
    </source>
</evidence>
<dbReference type="Pfam" id="PF03739">
    <property type="entry name" value="LptF_LptG"/>
    <property type="match status" value="1"/>
</dbReference>
<feature type="transmembrane region" description="Helical" evidence="9">
    <location>
        <begin position="56"/>
        <end position="76"/>
    </location>
</feature>
<dbReference type="InterPro" id="IPR030922">
    <property type="entry name" value="LptF"/>
</dbReference>
<dbReference type="PANTHER" id="PTHR33529:SF7">
    <property type="entry name" value="LIPOPOLYSACCHARIDE EXPORT SYSTEM PERMEASE PROTEIN LPTF"/>
    <property type="match status" value="1"/>
</dbReference>
<dbReference type="PANTHER" id="PTHR33529">
    <property type="entry name" value="SLR0882 PROTEIN-RELATED"/>
    <property type="match status" value="1"/>
</dbReference>
<evidence type="ECO:0000313" key="11">
    <source>
        <dbReference type="Proteomes" id="UP000056322"/>
    </source>
</evidence>
<gene>
    <name evidence="10" type="ORF">BN1209_0172</name>
</gene>
<dbReference type="GO" id="GO:0055085">
    <property type="term" value="P:transmembrane transport"/>
    <property type="evidence" value="ECO:0007669"/>
    <property type="project" value="InterPro"/>
</dbReference>